<dbReference type="GO" id="GO:0005886">
    <property type="term" value="C:plasma membrane"/>
    <property type="evidence" value="ECO:0007669"/>
    <property type="project" value="UniProtKB-SubCell"/>
</dbReference>
<comment type="caution">
    <text evidence="2">The sequence shown here is derived from an EMBL/GenBank/DDBJ whole genome shotgun (WGS) entry which is preliminary data.</text>
</comment>
<evidence type="ECO:0000313" key="2">
    <source>
        <dbReference type="EMBL" id="MCP2361749.1"/>
    </source>
</evidence>
<feature type="transmembrane region" description="Helical" evidence="1">
    <location>
        <begin position="340"/>
        <end position="366"/>
    </location>
</feature>
<dbReference type="Proteomes" id="UP001139648">
    <property type="component" value="Unassembled WGS sequence"/>
</dbReference>
<accession>A0A9X2K6R3</accession>
<protein>
    <recommendedName>
        <fullName evidence="4">DUF1349 domain-containing protein</fullName>
    </recommendedName>
</protein>
<evidence type="ECO:0000313" key="3">
    <source>
        <dbReference type="Proteomes" id="UP001139648"/>
    </source>
</evidence>
<proteinExistence type="predicted"/>
<keyword evidence="3" id="KW-1185">Reference proteome</keyword>
<feature type="transmembrane region" description="Helical" evidence="1">
    <location>
        <begin position="481"/>
        <end position="499"/>
    </location>
</feature>
<organism evidence="2 3">
    <name type="scientific">Nonomuraea thailandensis</name>
    <dbReference type="NCBI Taxonomy" id="1188745"/>
    <lineage>
        <taxon>Bacteria</taxon>
        <taxon>Bacillati</taxon>
        <taxon>Actinomycetota</taxon>
        <taxon>Actinomycetes</taxon>
        <taxon>Streptosporangiales</taxon>
        <taxon>Streptosporangiaceae</taxon>
        <taxon>Nonomuraea</taxon>
    </lineage>
</organism>
<keyword evidence="1" id="KW-0472">Membrane</keyword>
<feature type="transmembrane region" description="Helical" evidence="1">
    <location>
        <begin position="299"/>
        <end position="319"/>
    </location>
</feature>
<name>A0A9X2K6R3_9ACTN</name>
<reference evidence="2" key="1">
    <citation type="submission" date="2022-06" db="EMBL/GenBank/DDBJ databases">
        <title>Sequencing the genomes of 1000 actinobacteria strains.</title>
        <authorList>
            <person name="Klenk H.-P."/>
        </authorList>
    </citation>
    <scope>NUCLEOTIDE SEQUENCE</scope>
    <source>
        <strain evidence="2">DSM 46694</strain>
    </source>
</reference>
<dbReference type="GO" id="GO:0140359">
    <property type="term" value="F:ABC-type transporter activity"/>
    <property type="evidence" value="ECO:0007669"/>
    <property type="project" value="InterPro"/>
</dbReference>
<gene>
    <name evidence="2" type="ORF">HD597_008769</name>
</gene>
<dbReference type="AlphaFoldDB" id="A0A9X2K6R3"/>
<sequence>MSLRHVLHAEWTKLRTVRGWVAGLVAACLAVVGLGVLFATGSYSSCSKGPVEVPCPAPTLGPDGTAVVDRFYFVSMPLDGNGAITARVSSMSGQIRLPDATPGVRNVVPGVVPWAKAGLMVKESTEQGAAYAAVMVTGAHGVRMQHDFTEDVAGGPRGVSPGSPRWLRLSRTRDTIIGEESADGRQWSTVGTARLEGLPAKVRIGLFAASPPDVRVESNPLGGTATAGRFSEVTALVDQVSVGGTTSRTWQQDDIGVDYDVDGTPHHPGGLARNGGTFAITGTGDIAPNTTEGTVERTLTGALIALVVVIVVAVLFVTTEYRRGLIRTTLLAGPRRGRTLVAKAVVVGAATFAAGLVGAAVTVPLGVRLLRGNGIFTLPVSTLTEVRVIVGAAGVLAVSAVLALALGALFRRSAPAVIAAIVVLVVPYVLGTASILPDEVSRWLLRLTPAAGFAIQQSVPAYEQVISHYVPAMGYFPLPPWAGFAVLCAYAALALGLAVRRLNGRDA</sequence>
<evidence type="ECO:0000256" key="1">
    <source>
        <dbReference type="SAM" id="Phobius"/>
    </source>
</evidence>
<feature type="transmembrane region" description="Helical" evidence="1">
    <location>
        <begin position="417"/>
        <end position="436"/>
    </location>
</feature>
<dbReference type="RefSeq" id="WP_253751554.1">
    <property type="nucleotide sequence ID" value="NZ_BAABKA010000064.1"/>
</dbReference>
<dbReference type="EMBL" id="JAMZEB010000002">
    <property type="protein sequence ID" value="MCP2361749.1"/>
    <property type="molecule type" value="Genomic_DNA"/>
</dbReference>
<evidence type="ECO:0008006" key="4">
    <source>
        <dbReference type="Google" id="ProtNLM"/>
    </source>
</evidence>
<feature type="transmembrane region" description="Helical" evidence="1">
    <location>
        <begin position="20"/>
        <end position="39"/>
    </location>
</feature>
<dbReference type="Gene3D" id="2.60.120.200">
    <property type="match status" value="1"/>
</dbReference>
<keyword evidence="1" id="KW-0812">Transmembrane</keyword>
<keyword evidence="1" id="KW-1133">Transmembrane helix</keyword>
<feature type="transmembrane region" description="Helical" evidence="1">
    <location>
        <begin position="386"/>
        <end position="410"/>
    </location>
</feature>